<dbReference type="PANTHER" id="PTHR47363:SF1">
    <property type="entry name" value="GLUCOKINASE"/>
    <property type="match status" value="1"/>
</dbReference>
<keyword evidence="2" id="KW-0418">Kinase</keyword>
<dbReference type="PANTHER" id="PTHR47363">
    <property type="entry name" value="GLUCOKINASE"/>
    <property type="match status" value="1"/>
</dbReference>
<reference evidence="4 5" key="1">
    <citation type="submission" date="2018-06" db="EMBL/GenBank/DDBJ databases">
        <title>Comparative genomics of downy mildews reveals potential adaptations to biotrophy.</title>
        <authorList>
            <person name="Fletcher K."/>
            <person name="Klosterman S.J."/>
            <person name="Derevnina L."/>
            <person name="Martin F."/>
            <person name="Koike S."/>
            <person name="Reyes Chin-Wo S."/>
            <person name="Mou B."/>
            <person name="Michelmore R."/>
        </authorList>
    </citation>
    <scope>NUCLEOTIDE SEQUENCE [LARGE SCALE GENOMIC DNA]</scope>
    <source>
        <strain evidence="4 5">R14</strain>
    </source>
</reference>
<dbReference type="GO" id="GO:0005524">
    <property type="term" value="F:ATP binding"/>
    <property type="evidence" value="ECO:0007669"/>
    <property type="project" value="InterPro"/>
</dbReference>
<dbReference type="GO" id="GO:0006096">
    <property type="term" value="P:glycolytic process"/>
    <property type="evidence" value="ECO:0007669"/>
    <property type="project" value="InterPro"/>
</dbReference>
<dbReference type="OrthoDB" id="10251652at2759"/>
<keyword evidence="5" id="KW-1185">Reference proteome</keyword>
<evidence type="ECO:0000256" key="3">
    <source>
        <dbReference type="SAM" id="Phobius"/>
    </source>
</evidence>
<evidence type="ECO:0000313" key="4">
    <source>
        <dbReference type="EMBL" id="RMX65022.1"/>
    </source>
</evidence>
<dbReference type="EMBL" id="QLLG01000270">
    <property type="protein sequence ID" value="RMX65022.1"/>
    <property type="molecule type" value="Genomic_DNA"/>
</dbReference>
<comment type="caution">
    <text evidence="4">The sequence shown here is derived from an EMBL/GenBank/DDBJ whole genome shotgun (WGS) entry which is preliminary data.</text>
</comment>
<feature type="transmembrane region" description="Helical" evidence="3">
    <location>
        <begin position="721"/>
        <end position="741"/>
    </location>
</feature>
<dbReference type="Gene3D" id="3.30.420.40">
    <property type="match status" value="2"/>
</dbReference>
<proteinExistence type="predicted"/>
<dbReference type="AlphaFoldDB" id="A0A3M6VFC8"/>
<dbReference type="InterPro" id="IPR003836">
    <property type="entry name" value="Glucokinase"/>
</dbReference>
<dbReference type="Pfam" id="PF02685">
    <property type="entry name" value="Glucokinase"/>
    <property type="match status" value="2"/>
</dbReference>
<dbReference type="Proteomes" id="UP000282087">
    <property type="component" value="Unassembled WGS sequence"/>
</dbReference>
<keyword evidence="1" id="KW-0808">Transferase</keyword>
<dbReference type="Gene3D" id="3.40.367.20">
    <property type="match status" value="2"/>
</dbReference>
<dbReference type="SUPFAM" id="SSF53067">
    <property type="entry name" value="Actin-like ATPase domain"/>
    <property type="match status" value="2"/>
</dbReference>
<dbReference type="InterPro" id="IPR043129">
    <property type="entry name" value="ATPase_NBD"/>
</dbReference>
<protein>
    <recommendedName>
        <fullName evidence="6">Glucokinase</fullName>
    </recommendedName>
</protein>
<accession>A0A3M6VFC8</accession>
<evidence type="ECO:0008006" key="6">
    <source>
        <dbReference type="Google" id="ProtNLM"/>
    </source>
</evidence>
<evidence type="ECO:0000313" key="5">
    <source>
        <dbReference type="Proteomes" id="UP000282087"/>
    </source>
</evidence>
<gene>
    <name evidence="4" type="ORF">DD238_006474</name>
</gene>
<dbReference type="STRING" id="542832.A0A3M6VFC8"/>
<organism evidence="4 5">
    <name type="scientific">Peronospora effusa</name>
    <dbReference type="NCBI Taxonomy" id="542832"/>
    <lineage>
        <taxon>Eukaryota</taxon>
        <taxon>Sar</taxon>
        <taxon>Stramenopiles</taxon>
        <taxon>Oomycota</taxon>
        <taxon>Peronosporomycetes</taxon>
        <taxon>Peronosporales</taxon>
        <taxon>Peronosporaceae</taxon>
        <taxon>Peronospora</taxon>
    </lineage>
</organism>
<dbReference type="CDD" id="cd24008">
    <property type="entry name" value="ASKHA_NBD_GLK"/>
    <property type="match status" value="2"/>
</dbReference>
<evidence type="ECO:0000256" key="1">
    <source>
        <dbReference type="ARBA" id="ARBA00022679"/>
    </source>
</evidence>
<keyword evidence="3" id="KW-0812">Transmembrane</keyword>
<keyword evidence="3" id="KW-1133">Transmembrane helix</keyword>
<dbReference type="GO" id="GO:0005536">
    <property type="term" value="F:D-glucose binding"/>
    <property type="evidence" value="ECO:0007669"/>
    <property type="project" value="InterPro"/>
</dbReference>
<dbReference type="VEuPathDB" id="FungiDB:DD237_007309"/>
<name>A0A3M6VFC8_9STRA</name>
<keyword evidence="3" id="KW-0472">Membrane</keyword>
<dbReference type="GO" id="GO:0004340">
    <property type="term" value="F:glucokinase activity"/>
    <property type="evidence" value="ECO:0007669"/>
    <property type="project" value="InterPro"/>
</dbReference>
<dbReference type="NCBIfam" id="TIGR00749">
    <property type="entry name" value="glk"/>
    <property type="match status" value="2"/>
</dbReference>
<sequence>MSGDCGGTHTRLSLWRIHNGSMQLKGNIAPGDSIFAKKYLNEDHSSFNEVCHLFMTEAKLTNEVPEACVLACAGPILNNSVDFTNIEFGWMIDGVTLEKQLGIKQVKLINDFVAMGYGLLTLRPHEYIVLNDVPKDESAPIATIGAGTGLGECFLTPGTDGQYTCFACEGGHTDFSPADEIEIELYNEIKAKLGCSQRFSTERIVSGPGLATIYEFLAKKFPEKVDPKVHEKFLKANTQQGKVVGENAKTNELCNQTMEIFVGAYGREAGNAMLKYLPRGGFYITGGLAPKNLDYFTKKDIFLNSLFDKGRVSSALRACPIYLVLTEDIGERGAHFYASSFNNRNTMSGDLIISGDCGGTNTRLSLWLIPKGSVSFRGSVAPGEITFAKKYHNENYGSFSEVCHLFMKEAKLVDKLPVACVLACAGPILNNTVEFTNIKDGWKIDGPGLERELGIATVKLINDFAAMGYGLLTLKPHEYIVLNEAEKEEGMPIATIGAGTGLGECYLTADVDGHYSCFACEGGHTDFAPADTMEIELYNSIKEELGCDRRFSVERIVSGPGLATIYKFLSKKFPEKVNAKVHEAFMTAKSLQGKIVGDNAKTDELCNQAMEMFVDAYGREAGSAMLKYLPRGGFYITGGLAPKNLEYFTHKDIFLKACFNKGRVSPAIKAIPIYLVLTEDLGERGAHYYAYQLLDSYNNSLLGNTIARERAHEKYASTNHLVLYSIIAAVSVATGVMLGNAMRK</sequence>
<evidence type="ECO:0000256" key="2">
    <source>
        <dbReference type="ARBA" id="ARBA00022777"/>
    </source>
</evidence>